<reference evidence="3 4" key="1">
    <citation type="journal article" date="2021" name="BMC Genomics">
        <title>Datura genome reveals duplications of psychoactive alkaloid biosynthetic genes and high mutation rate following tissue culture.</title>
        <authorList>
            <person name="Rajewski A."/>
            <person name="Carter-House D."/>
            <person name="Stajich J."/>
            <person name="Litt A."/>
        </authorList>
    </citation>
    <scope>NUCLEOTIDE SEQUENCE [LARGE SCALE GENOMIC DNA]</scope>
    <source>
        <strain evidence="3">AR-01</strain>
    </source>
</reference>
<feature type="transmembrane region" description="Helical" evidence="2">
    <location>
        <begin position="12"/>
        <end position="30"/>
    </location>
</feature>
<dbReference type="EMBL" id="JACEIK010004653">
    <property type="protein sequence ID" value="MCD9646048.1"/>
    <property type="molecule type" value="Genomic_DNA"/>
</dbReference>
<comment type="caution">
    <text evidence="3">The sequence shown here is derived from an EMBL/GenBank/DDBJ whole genome shotgun (WGS) entry which is preliminary data.</text>
</comment>
<keyword evidence="2" id="KW-1133">Transmembrane helix</keyword>
<evidence type="ECO:0008006" key="5">
    <source>
        <dbReference type="Google" id="ProtNLM"/>
    </source>
</evidence>
<evidence type="ECO:0000313" key="4">
    <source>
        <dbReference type="Proteomes" id="UP000823775"/>
    </source>
</evidence>
<dbReference type="InterPro" id="IPR039316">
    <property type="entry name" value="CLE25/26"/>
</dbReference>
<dbReference type="PANTHER" id="PTHR34277:SF2">
    <property type="entry name" value="CLAVATA3_ESR (CLE)-RELATED PROTEIN 26"/>
    <property type="match status" value="1"/>
</dbReference>
<gene>
    <name evidence="3" type="ORF">HAX54_035572</name>
</gene>
<evidence type="ECO:0000313" key="3">
    <source>
        <dbReference type="EMBL" id="MCD9646048.1"/>
    </source>
</evidence>
<evidence type="ECO:0000256" key="2">
    <source>
        <dbReference type="SAM" id="Phobius"/>
    </source>
</evidence>
<organism evidence="3 4">
    <name type="scientific">Datura stramonium</name>
    <name type="common">Jimsonweed</name>
    <name type="synonym">Common thornapple</name>
    <dbReference type="NCBI Taxonomy" id="4076"/>
    <lineage>
        <taxon>Eukaryota</taxon>
        <taxon>Viridiplantae</taxon>
        <taxon>Streptophyta</taxon>
        <taxon>Embryophyta</taxon>
        <taxon>Tracheophyta</taxon>
        <taxon>Spermatophyta</taxon>
        <taxon>Magnoliopsida</taxon>
        <taxon>eudicotyledons</taxon>
        <taxon>Gunneridae</taxon>
        <taxon>Pentapetalae</taxon>
        <taxon>asterids</taxon>
        <taxon>lamiids</taxon>
        <taxon>Solanales</taxon>
        <taxon>Solanaceae</taxon>
        <taxon>Solanoideae</taxon>
        <taxon>Datureae</taxon>
        <taxon>Datura</taxon>
    </lineage>
</organism>
<protein>
    <recommendedName>
        <fullName evidence="5">CLAVATA3/ESR (CLE)-related protein 25</fullName>
    </recommendedName>
</protein>
<evidence type="ECO:0000256" key="1">
    <source>
        <dbReference type="SAM" id="MobiDB-lite"/>
    </source>
</evidence>
<sequence>MDNTIRKFSKGFLGFLVLVGFVWLVLVEVFENNGGTRMNYVHQTAGIMKNSKLMKTHMKRISSHVVHPKIDFNLVSKRRVPNGPDPIHNRRARSSRRPPGQASKGKLSIKP</sequence>
<keyword evidence="2" id="KW-0472">Membrane</keyword>
<dbReference type="PANTHER" id="PTHR34277">
    <property type="entry name" value="CLAVATA3/ESR (CLE)-RELATED PROTEIN 26"/>
    <property type="match status" value="1"/>
</dbReference>
<name>A0ABS8VFI1_DATST</name>
<dbReference type="Proteomes" id="UP000823775">
    <property type="component" value="Unassembled WGS sequence"/>
</dbReference>
<keyword evidence="4" id="KW-1185">Reference proteome</keyword>
<feature type="region of interest" description="Disordered" evidence="1">
    <location>
        <begin position="76"/>
        <end position="111"/>
    </location>
</feature>
<proteinExistence type="predicted"/>
<accession>A0ABS8VFI1</accession>
<keyword evidence="2" id="KW-0812">Transmembrane</keyword>